<dbReference type="AlphaFoldDB" id="A0A6P8J0U4"/>
<comment type="similarity">
    <text evidence="6">Belongs to the class I-like SAM-binding methyltransferase superfamily. EFM4 family.</text>
</comment>
<feature type="domain" description="Methyltransferase" evidence="8">
    <location>
        <begin position="71"/>
        <end position="209"/>
    </location>
</feature>
<evidence type="ECO:0000256" key="1">
    <source>
        <dbReference type="ARBA" id="ARBA00022490"/>
    </source>
</evidence>
<accession>A0A6P8J0U4</accession>
<dbReference type="GO" id="GO:0016279">
    <property type="term" value="F:protein-lysine N-methyltransferase activity"/>
    <property type="evidence" value="ECO:0007669"/>
    <property type="project" value="UniProtKB-UniRule"/>
</dbReference>
<dbReference type="CDD" id="cd02440">
    <property type="entry name" value="AdoMet_MTases"/>
    <property type="match status" value="1"/>
</dbReference>
<dbReference type="Proteomes" id="UP000515163">
    <property type="component" value="Unplaced"/>
</dbReference>
<dbReference type="GO" id="GO:0005737">
    <property type="term" value="C:cytoplasm"/>
    <property type="evidence" value="ECO:0007669"/>
    <property type="project" value="UniProtKB-SubCell"/>
</dbReference>
<dbReference type="HAMAP" id="MF_03188">
    <property type="entry name" value="Methyltr_EFM4"/>
    <property type="match status" value="1"/>
</dbReference>
<evidence type="ECO:0000256" key="2">
    <source>
        <dbReference type="ARBA" id="ARBA00022603"/>
    </source>
</evidence>
<dbReference type="KEGG" id="aten:116305907"/>
<evidence type="ECO:0000256" key="7">
    <source>
        <dbReference type="SAM" id="MobiDB-lite"/>
    </source>
</evidence>
<keyword evidence="1 6" id="KW-0963">Cytoplasm</keyword>
<keyword evidence="2 6" id="KW-0489">Methyltransferase</keyword>
<evidence type="ECO:0000313" key="10">
    <source>
        <dbReference type="RefSeq" id="XP_031571768.1"/>
    </source>
</evidence>
<keyword evidence="9" id="KW-1185">Reference proteome</keyword>
<comment type="subcellular location">
    <subcellularLocation>
        <location evidence="6">Cytoplasm</location>
    </subcellularLocation>
</comment>
<dbReference type="InParanoid" id="A0A6P8J0U4"/>
<keyword evidence="3 6" id="KW-0808">Transferase</keyword>
<dbReference type="FunFam" id="3.40.50.150:FF:000172">
    <property type="entry name" value="EEF1A lysine methyltransferase 2"/>
    <property type="match status" value="1"/>
</dbReference>
<dbReference type="InterPro" id="IPR029063">
    <property type="entry name" value="SAM-dependent_MTases_sf"/>
</dbReference>
<dbReference type="SUPFAM" id="SSF53335">
    <property type="entry name" value="S-adenosyl-L-methionine-dependent methyltransferases"/>
    <property type="match status" value="1"/>
</dbReference>
<evidence type="ECO:0000259" key="8">
    <source>
        <dbReference type="Pfam" id="PF13847"/>
    </source>
</evidence>
<dbReference type="PANTHER" id="PTHR12843">
    <property type="entry name" value="PROTEIN-LYSINE N-METHYLTRANSFERASE METTL10"/>
    <property type="match status" value="1"/>
</dbReference>
<proteinExistence type="inferred from homology"/>
<dbReference type="GeneID" id="116305907"/>
<reference evidence="10" key="1">
    <citation type="submission" date="2025-08" db="UniProtKB">
        <authorList>
            <consortium name="RefSeq"/>
        </authorList>
    </citation>
    <scope>IDENTIFICATION</scope>
    <source>
        <tissue evidence="10">Tentacle</tissue>
    </source>
</reference>
<evidence type="ECO:0000256" key="5">
    <source>
        <dbReference type="ARBA" id="ARBA00023242"/>
    </source>
</evidence>
<feature type="region of interest" description="Disordered" evidence="7">
    <location>
        <begin position="1"/>
        <end position="24"/>
    </location>
</feature>
<sequence length="235" mass="26055">MADELKVCRTTTDDDGSSLPPSRLGTKEYWDEAYQKEQENFEDIGDVGEIWFGEGSMNRMIKWIKKSSRITKDSSMLDIGCGNGMLAIRLAEEGYTNVTGTDYSSGAVQLSQSIAKQEGVDIKFMECDILNLSNSSLSGHTFDVCLDKGTYDAISLNPQDSTRCRALYIKAVACLLPENGFFIITSCNWTKSELVEQFKEDFTLLDEIPSPSFSFGGQAGNTVTSLIFVKRFKST</sequence>
<dbReference type="RefSeq" id="XP_031571768.1">
    <property type="nucleotide sequence ID" value="XM_031715908.1"/>
</dbReference>
<keyword evidence="5" id="KW-0539">Nucleus</keyword>
<organism evidence="9 10">
    <name type="scientific">Actinia tenebrosa</name>
    <name type="common">Australian red waratah sea anemone</name>
    <dbReference type="NCBI Taxonomy" id="6105"/>
    <lineage>
        <taxon>Eukaryota</taxon>
        <taxon>Metazoa</taxon>
        <taxon>Cnidaria</taxon>
        <taxon>Anthozoa</taxon>
        <taxon>Hexacorallia</taxon>
        <taxon>Actiniaria</taxon>
        <taxon>Actiniidae</taxon>
        <taxon>Actinia</taxon>
    </lineage>
</organism>
<dbReference type="InterPro" id="IPR026635">
    <property type="entry name" value="Efm4/METTL10"/>
</dbReference>
<dbReference type="GO" id="GO:0032259">
    <property type="term" value="P:methylation"/>
    <property type="evidence" value="ECO:0007669"/>
    <property type="project" value="UniProtKB-KW"/>
</dbReference>
<gene>
    <name evidence="10" type="primary">LOC116305907</name>
</gene>
<dbReference type="FunCoup" id="A0A6P8J0U4">
    <property type="interactions" value="2589"/>
</dbReference>
<keyword evidence="4 6" id="KW-0949">S-adenosyl-L-methionine</keyword>
<evidence type="ECO:0000256" key="6">
    <source>
        <dbReference type="HAMAP-Rule" id="MF_03188"/>
    </source>
</evidence>
<evidence type="ECO:0000256" key="3">
    <source>
        <dbReference type="ARBA" id="ARBA00022679"/>
    </source>
</evidence>
<evidence type="ECO:0000256" key="4">
    <source>
        <dbReference type="ARBA" id="ARBA00022691"/>
    </source>
</evidence>
<comment type="function">
    <text evidence="6">S-adenosyl-L-methionine-dependent protein-lysine N-methyltransferase that methylates elongation factor 1-alpha.</text>
</comment>
<evidence type="ECO:0000313" key="9">
    <source>
        <dbReference type="Proteomes" id="UP000515163"/>
    </source>
</evidence>
<dbReference type="Pfam" id="PF13847">
    <property type="entry name" value="Methyltransf_31"/>
    <property type="match status" value="1"/>
</dbReference>
<dbReference type="InterPro" id="IPR025714">
    <property type="entry name" value="Methyltranfer_dom"/>
</dbReference>
<protein>
    <recommendedName>
        <fullName evidence="6">Protein-lysine N-methyltransferase LOC116305907</fullName>
        <ecNumber evidence="6">2.1.1.-</ecNumber>
    </recommendedName>
</protein>
<dbReference type="OrthoDB" id="540004at2759"/>
<name>A0A6P8J0U4_ACTTE</name>
<dbReference type="PANTHER" id="PTHR12843:SF5">
    <property type="entry name" value="EEF1A LYSINE METHYLTRANSFERASE 2"/>
    <property type="match status" value="1"/>
</dbReference>
<dbReference type="EC" id="2.1.1.-" evidence="6"/>
<dbReference type="Gene3D" id="3.40.50.150">
    <property type="entry name" value="Vaccinia Virus protein VP39"/>
    <property type="match status" value="1"/>
</dbReference>